<evidence type="ECO:0000313" key="1">
    <source>
        <dbReference type="EMBL" id="TNN35867.1"/>
    </source>
</evidence>
<organism evidence="1 2">
    <name type="scientific">Liparis tanakae</name>
    <name type="common">Tanaka's snailfish</name>
    <dbReference type="NCBI Taxonomy" id="230148"/>
    <lineage>
        <taxon>Eukaryota</taxon>
        <taxon>Metazoa</taxon>
        <taxon>Chordata</taxon>
        <taxon>Craniata</taxon>
        <taxon>Vertebrata</taxon>
        <taxon>Euteleostomi</taxon>
        <taxon>Actinopterygii</taxon>
        <taxon>Neopterygii</taxon>
        <taxon>Teleostei</taxon>
        <taxon>Neoteleostei</taxon>
        <taxon>Acanthomorphata</taxon>
        <taxon>Eupercaria</taxon>
        <taxon>Perciformes</taxon>
        <taxon>Cottioidei</taxon>
        <taxon>Cottales</taxon>
        <taxon>Liparidae</taxon>
        <taxon>Liparis</taxon>
    </lineage>
</organism>
<protein>
    <submittedName>
        <fullName evidence="1">Uncharacterized protein</fullName>
    </submittedName>
</protein>
<accession>A0A4Z2F3Y8</accession>
<keyword evidence="2" id="KW-1185">Reference proteome</keyword>
<gene>
    <name evidence="1" type="ORF">EYF80_053975</name>
</gene>
<proteinExistence type="predicted"/>
<dbReference type="Proteomes" id="UP000314294">
    <property type="component" value="Unassembled WGS sequence"/>
</dbReference>
<sequence>MVDSSVRIHQTTRSLHLDYTILDQQDPQTVDASVQKKRNSVLHDEHRAQVSNTRPVARIRSAT</sequence>
<reference evidence="1 2" key="1">
    <citation type="submission" date="2019-03" db="EMBL/GenBank/DDBJ databases">
        <title>First draft genome of Liparis tanakae, snailfish: a comprehensive survey of snailfish specific genes.</title>
        <authorList>
            <person name="Kim W."/>
            <person name="Song I."/>
            <person name="Jeong J.-H."/>
            <person name="Kim D."/>
            <person name="Kim S."/>
            <person name="Ryu S."/>
            <person name="Song J.Y."/>
            <person name="Lee S.K."/>
        </authorList>
    </citation>
    <scope>NUCLEOTIDE SEQUENCE [LARGE SCALE GENOMIC DNA]</scope>
    <source>
        <tissue evidence="1">Muscle</tissue>
    </source>
</reference>
<comment type="caution">
    <text evidence="1">The sequence shown here is derived from an EMBL/GenBank/DDBJ whole genome shotgun (WGS) entry which is preliminary data.</text>
</comment>
<evidence type="ECO:0000313" key="2">
    <source>
        <dbReference type="Proteomes" id="UP000314294"/>
    </source>
</evidence>
<dbReference type="AlphaFoldDB" id="A0A4Z2F3Y8"/>
<dbReference type="EMBL" id="SRLO01001696">
    <property type="protein sequence ID" value="TNN35867.1"/>
    <property type="molecule type" value="Genomic_DNA"/>
</dbReference>
<name>A0A4Z2F3Y8_9TELE</name>